<dbReference type="GO" id="GO:0005737">
    <property type="term" value="C:cytoplasm"/>
    <property type="evidence" value="ECO:0007669"/>
    <property type="project" value="UniProtKB-SubCell"/>
</dbReference>
<dbReference type="GO" id="GO:0051301">
    <property type="term" value="P:cell division"/>
    <property type="evidence" value="ECO:0007669"/>
    <property type="project" value="UniProtKB-KW"/>
</dbReference>
<keyword evidence="3" id="KW-0132">Cell division</keyword>
<dbReference type="InterPro" id="IPR007793">
    <property type="entry name" value="DivIVA_fam"/>
</dbReference>
<protein>
    <submittedName>
        <fullName evidence="7">DivIVA domain-containing protein</fullName>
    </submittedName>
</protein>
<evidence type="ECO:0000256" key="5">
    <source>
        <dbReference type="ARBA" id="ARBA00023306"/>
    </source>
</evidence>
<reference evidence="7" key="1">
    <citation type="submission" date="2020-10" db="EMBL/GenBank/DDBJ databases">
        <authorList>
            <person name="Gilroy R."/>
        </authorList>
    </citation>
    <scope>NUCLEOTIDE SEQUENCE</scope>
    <source>
        <strain evidence="7">CHK121-14286</strain>
    </source>
</reference>
<keyword evidence="4 6" id="KW-0175">Coiled coil</keyword>
<feature type="coiled-coil region" evidence="6">
    <location>
        <begin position="15"/>
        <end position="57"/>
    </location>
</feature>
<dbReference type="NCBIfam" id="TIGR03544">
    <property type="entry name" value="DivI1A_domain"/>
    <property type="match status" value="1"/>
</dbReference>
<evidence type="ECO:0000313" key="8">
    <source>
        <dbReference type="Proteomes" id="UP000824200"/>
    </source>
</evidence>
<dbReference type="AlphaFoldDB" id="A0A9D1E540"/>
<dbReference type="Proteomes" id="UP000824200">
    <property type="component" value="Unassembled WGS sequence"/>
</dbReference>
<dbReference type="Gene3D" id="6.10.250.660">
    <property type="match status" value="1"/>
</dbReference>
<evidence type="ECO:0000256" key="4">
    <source>
        <dbReference type="ARBA" id="ARBA00023054"/>
    </source>
</evidence>
<organism evidence="7 8">
    <name type="scientific">Candidatus Fimimonas gallinarum</name>
    <dbReference type="NCBI Taxonomy" id="2840821"/>
    <lineage>
        <taxon>Bacteria</taxon>
        <taxon>Pseudomonadati</taxon>
        <taxon>Myxococcota</taxon>
        <taxon>Myxococcia</taxon>
        <taxon>Myxococcales</taxon>
        <taxon>Cystobacterineae</taxon>
        <taxon>Myxococcaceae</taxon>
        <taxon>Myxococcaceae incertae sedis</taxon>
        <taxon>Candidatus Fimimonas</taxon>
    </lineage>
</organism>
<name>A0A9D1E540_9BACT</name>
<comment type="caution">
    <text evidence="7">The sequence shown here is derived from an EMBL/GenBank/DDBJ whole genome shotgun (WGS) entry which is preliminary data.</text>
</comment>
<evidence type="ECO:0000256" key="3">
    <source>
        <dbReference type="ARBA" id="ARBA00022618"/>
    </source>
</evidence>
<keyword evidence="5" id="KW-0131">Cell cycle</keyword>
<comment type="subcellular location">
    <subcellularLocation>
        <location evidence="1">Cytoplasm</location>
    </subcellularLocation>
</comment>
<evidence type="ECO:0000256" key="1">
    <source>
        <dbReference type="ARBA" id="ARBA00004496"/>
    </source>
</evidence>
<accession>A0A9D1E540</accession>
<proteinExistence type="predicted"/>
<evidence type="ECO:0000256" key="6">
    <source>
        <dbReference type="SAM" id="Coils"/>
    </source>
</evidence>
<dbReference type="EMBL" id="DVHL01000045">
    <property type="protein sequence ID" value="HIR66375.1"/>
    <property type="molecule type" value="Genomic_DNA"/>
</dbReference>
<evidence type="ECO:0000313" key="7">
    <source>
        <dbReference type="EMBL" id="HIR66375.1"/>
    </source>
</evidence>
<reference evidence="7" key="2">
    <citation type="journal article" date="2021" name="PeerJ">
        <title>Extensive microbial diversity within the chicken gut microbiome revealed by metagenomics and culture.</title>
        <authorList>
            <person name="Gilroy R."/>
            <person name="Ravi A."/>
            <person name="Getino M."/>
            <person name="Pursley I."/>
            <person name="Horton D.L."/>
            <person name="Alikhan N.F."/>
            <person name="Baker D."/>
            <person name="Gharbi K."/>
            <person name="Hall N."/>
            <person name="Watson M."/>
            <person name="Adriaenssens E.M."/>
            <person name="Foster-Nyarko E."/>
            <person name="Jarju S."/>
            <person name="Secka A."/>
            <person name="Antonio M."/>
            <person name="Oren A."/>
            <person name="Chaudhuri R.R."/>
            <person name="La Ragione R."/>
            <person name="Hildebrand F."/>
            <person name="Pallen M.J."/>
        </authorList>
    </citation>
    <scope>NUCLEOTIDE SEQUENCE</scope>
    <source>
        <strain evidence="7">CHK121-14286</strain>
    </source>
</reference>
<gene>
    <name evidence="7" type="ORF">IAC95_05800</name>
</gene>
<evidence type="ECO:0000256" key="2">
    <source>
        <dbReference type="ARBA" id="ARBA00022490"/>
    </source>
</evidence>
<sequence length="224" mass="25595">MKFRRVFRGYSPRQVDDFVEELQKKESALRATQKQRIDELSDENYTLRKQLEKYRIDSDAIATAMIQSQKTAKETLSEAEKFSQLTLLRAKTFYCAWHAFAQTFVASLSDEEVKRFNSLKRRLEQTINAYDGENVALFSDEVQKNVGNQSCNRQNAEQSDGDVKKEAVGNLQNPLQKLKSFVDGVESQQPKQVIDLQELTKTEESLADLCQSLGLNAKNGNVQK</sequence>
<dbReference type="Pfam" id="PF05103">
    <property type="entry name" value="DivIVA"/>
    <property type="match status" value="1"/>
</dbReference>
<dbReference type="InterPro" id="IPR019933">
    <property type="entry name" value="DivIVA_domain"/>
</dbReference>
<keyword evidence="2" id="KW-0963">Cytoplasm</keyword>